<sequence length="106" mass="12194">MFAVIVKVQIKPEHREEFIEAMLADGRGSVNNEPDCLLFNIVEDHTDPNKLHLYEVYTSEQAFDVHKETPHFQTWLDTTKDWLAAPLDISTGSHLFPADSVWQKQA</sequence>
<dbReference type="STRING" id="1842532.A7E78_13450"/>
<dbReference type="PANTHER" id="PTHR33336">
    <property type="entry name" value="QUINOL MONOOXYGENASE YGIN-RELATED"/>
    <property type="match status" value="1"/>
</dbReference>
<dbReference type="KEGG" id="pef:A7E78_13450"/>
<keyword evidence="3" id="KW-1185">Reference proteome</keyword>
<dbReference type="Proteomes" id="UP000182517">
    <property type="component" value="Chromosome"/>
</dbReference>
<protein>
    <recommendedName>
        <fullName evidence="1">ABM domain-containing protein</fullName>
    </recommendedName>
</protein>
<name>A0A1L3GSU6_9BACT</name>
<dbReference type="EMBL" id="CP015519">
    <property type="protein sequence ID" value="APG28748.1"/>
    <property type="molecule type" value="Genomic_DNA"/>
</dbReference>
<feature type="domain" description="ABM" evidence="1">
    <location>
        <begin position="2"/>
        <end position="92"/>
    </location>
</feature>
<dbReference type="PANTHER" id="PTHR33336:SF1">
    <property type="entry name" value="(4S)-4-HYDROXY-5-PHOSPHONOOXYPENTANE-2,3-DIONE ISOMERASE"/>
    <property type="match status" value="1"/>
</dbReference>
<gene>
    <name evidence="2" type="ORF">A7E78_13450</name>
</gene>
<accession>A0A1L3GSU6</accession>
<evidence type="ECO:0000313" key="3">
    <source>
        <dbReference type="Proteomes" id="UP000182517"/>
    </source>
</evidence>
<dbReference type="Gene3D" id="3.30.70.100">
    <property type="match status" value="1"/>
</dbReference>
<dbReference type="AlphaFoldDB" id="A0A1L3GSU6"/>
<proteinExistence type="predicted"/>
<evidence type="ECO:0000259" key="1">
    <source>
        <dbReference type="PROSITE" id="PS51725"/>
    </source>
</evidence>
<dbReference type="GO" id="GO:0005829">
    <property type="term" value="C:cytosol"/>
    <property type="evidence" value="ECO:0007669"/>
    <property type="project" value="TreeGrafter"/>
</dbReference>
<reference evidence="2 3" key="1">
    <citation type="journal article" date="2017" name="Genome Announc.">
        <title>Complete Genome Sequences of Two Acetylene-Fermenting Pelobacter acetylenicus Strains.</title>
        <authorList>
            <person name="Sutton J.M."/>
            <person name="Baesman S.M."/>
            <person name="Fierst J.L."/>
            <person name="Poret-Peterson A.T."/>
            <person name="Oremland R.S."/>
            <person name="Dunlap D.S."/>
            <person name="Akob D.M."/>
        </authorList>
    </citation>
    <scope>NUCLEOTIDE SEQUENCE [LARGE SCALE GENOMIC DNA]</scope>
    <source>
        <strain evidence="2 3">SFB93</strain>
    </source>
</reference>
<dbReference type="Pfam" id="PF03992">
    <property type="entry name" value="ABM"/>
    <property type="match status" value="1"/>
</dbReference>
<dbReference type="PROSITE" id="PS51725">
    <property type="entry name" value="ABM"/>
    <property type="match status" value="1"/>
</dbReference>
<dbReference type="OrthoDB" id="9812754at2"/>
<dbReference type="InterPro" id="IPR050744">
    <property type="entry name" value="AI-2_Isomerase_LsrG"/>
</dbReference>
<dbReference type="RefSeq" id="WP_072284772.1">
    <property type="nucleotide sequence ID" value="NZ_CP015519.1"/>
</dbReference>
<evidence type="ECO:0000313" key="2">
    <source>
        <dbReference type="EMBL" id="APG28748.1"/>
    </source>
</evidence>
<dbReference type="GO" id="GO:0016491">
    <property type="term" value="F:oxidoreductase activity"/>
    <property type="evidence" value="ECO:0007669"/>
    <property type="project" value="TreeGrafter"/>
</dbReference>
<dbReference type="InterPro" id="IPR007138">
    <property type="entry name" value="ABM_dom"/>
</dbReference>
<dbReference type="InterPro" id="IPR011008">
    <property type="entry name" value="Dimeric_a/b-barrel"/>
</dbReference>
<organism evidence="2 3">
    <name type="scientific">Syntrophotalea acetylenivorans</name>
    <dbReference type="NCBI Taxonomy" id="1842532"/>
    <lineage>
        <taxon>Bacteria</taxon>
        <taxon>Pseudomonadati</taxon>
        <taxon>Thermodesulfobacteriota</taxon>
        <taxon>Desulfuromonadia</taxon>
        <taxon>Desulfuromonadales</taxon>
        <taxon>Syntrophotaleaceae</taxon>
        <taxon>Syntrophotalea</taxon>
    </lineage>
</organism>
<dbReference type="SUPFAM" id="SSF54909">
    <property type="entry name" value="Dimeric alpha+beta barrel"/>
    <property type="match status" value="1"/>
</dbReference>